<name>A0A0E9PP42_ANGAN</name>
<proteinExistence type="predicted"/>
<evidence type="ECO:0000313" key="1">
    <source>
        <dbReference type="EMBL" id="JAH06396.1"/>
    </source>
</evidence>
<reference evidence="1" key="2">
    <citation type="journal article" date="2015" name="Fish Shellfish Immunol.">
        <title>Early steps in the European eel (Anguilla anguilla)-Vibrio vulnificus interaction in the gills: Role of the RtxA13 toxin.</title>
        <authorList>
            <person name="Callol A."/>
            <person name="Pajuelo D."/>
            <person name="Ebbesson L."/>
            <person name="Teles M."/>
            <person name="MacKenzie S."/>
            <person name="Amaro C."/>
        </authorList>
    </citation>
    <scope>NUCLEOTIDE SEQUENCE</scope>
</reference>
<reference evidence="1" key="1">
    <citation type="submission" date="2014-11" db="EMBL/GenBank/DDBJ databases">
        <authorList>
            <person name="Amaro Gonzalez C."/>
        </authorList>
    </citation>
    <scope>NUCLEOTIDE SEQUENCE</scope>
</reference>
<protein>
    <submittedName>
        <fullName evidence="1">Uncharacterized protein</fullName>
    </submittedName>
</protein>
<dbReference type="EMBL" id="GBXM01102181">
    <property type="protein sequence ID" value="JAH06396.1"/>
    <property type="molecule type" value="Transcribed_RNA"/>
</dbReference>
<sequence length="12" mass="1453">MQRCWPTPLAHL</sequence>
<organism evidence="1">
    <name type="scientific">Anguilla anguilla</name>
    <name type="common">European freshwater eel</name>
    <name type="synonym">Muraena anguilla</name>
    <dbReference type="NCBI Taxonomy" id="7936"/>
    <lineage>
        <taxon>Eukaryota</taxon>
        <taxon>Metazoa</taxon>
        <taxon>Chordata</taxon>
        <taxon>Craniata</taxon>
        <taxon>Vertebrata</taxon>
        <taxon>Euteleostomi</taxon>
        <taxon>Actinopterygii</taxon>
        <taxon>Neopterygii</taxon>
        <taxon>Teleostei</taxon>
        <taxon>Anguilliformes</taxon>
        <taxon>Anguillidae</taxon>
        <taxon>Anguilla</taxon>
    </lineage>
</organism>
<accession>A0A0E9PP42</accession>